<dbReference type="CTD" id="108699209"/>
<evidence type="ECO:0000313" key="1">
    <source>
        <dbReference type="Proteomes" id="UP000186698"/>
    </source>
</evidence>
<dbReference type="AGR" id="Xenbase:XB-GENE-6487460"/>
<dbReference type="Bgee" id="108699209">
    <property type="expression patterns" value="Expressed in blastula and 19 other cell types or tissues"/>
</dbReference>
<proteinExistence type="predicted"/>
<dbReference type="PANTHER" id="PTHR23404">
    <property type="entry name" value="MOLYBDOPTERIN SYNTHASE RELATED"/>
    <property type="match status" value="1"/>
</dbReference>
<dbReference type="PaxDb" id="8355-A0A1L8FAT7"/>
<dbReference type="GeneID" id="108699209"/>
<dbReference type="OrthoDB" id="5531344at2759"/>
<evidence type="ECO:0000313" key="2">
    <source>
        <dbReference type="RefSeq" id="XP_018086629.1"/>
    </source>
</evidence>
<dbReference type="AlphaFoldDB" id="A0A1L8FAT7"/>
<organism evidence="1 2">
    <name type="scientific">Xenopus laevis</name>
    <name type="common">African clawed frog</name>
    <dbReference type="NCBI Taxonomy" id="8355"/>
    <lineage>
        <taxon>Eukaryota</taxon>
        <taxon>Metazoa</taxon>
        <taxon>Chordata</taxon>
        <taxon>Craniata</taxon>
        <taxon>Vertebrata</taxon>
        <taxon>Euteleostomi</taxon>
        <taxon>Amphibia</taxon>
        <taxon>Batrachia</taxon>
        <taxon>Anura</taxon>
        <taxon>Pipoidea</taxon>
        <taxon>Pipidae</taxon>
        <taxon>Xenopodinae</taxon>
        <taxon>Xenopus</taxon>
        <taxon>Xenopus</taxon>
    </lineage>
</organism>
<dbReference type="OMA" id="HKSNSML"/>
<dbReference type="Xenbase" id="XB-GENE-6487460">
    <property type="gene designation" value="mbip.L"/>
</dbReference>
<sequence>MDFLETQQPEKVGEEGVISHSYEEAVRGILLALQRCTQQLKVTENSVRFDINWDSLQCLPDAKPALLCSLLQQHVAHIQPFIDKLQALVKEDVHRNDSSAKTQNVAEKGDHELMDIEADGKITPESSSDEFLRTSDCFDPSVVQIKAKKSEIDRRILAFIERKQAEINENNVREFCNVIDCNQENSCARTDAVFTPYPGFKSHIKVSRVVNTYGPQTRKENTVAPRLRPNPLQLECGNQAVEERLQNIESHLRLQRGGPVPKDVYQRIKRLEDRILELEGISPEYFNSVDISKKRKAPQTSENYSLAEIDQKIKTLKQSLLQKSSRFNAEAMQT</sequence>
<dbReference type="STRING" id="8355.A0A1L8FAT7"/>
<dbReference type="Proteomes" id="UP000186698">
    <property type="component" value="Chromosome 8L"/>
</dbReference>
<accession>A0A1L8FAT7</accession>
<dbReference type="KEGG" id="xla:108699209"/>
<gene>
    <name evidence="2 3" type="primary">mbip.L</name>
</gene>
<keyword evidence="1" id="KW-1185">Reference proteome</keyword>
<evidence type="ECO:0000313" key="3">
    <source>
        <dbReference type="Xenbase" id="XB-GENE-6487460"/>
    </source>
</evidence>
<reference evidence="2" key="1">
    <citation type="submission" date="2025-08" db="UniProtKB">
        <authorList>
            <consortium name="RefSeq"/>
        </authorList>
    </citation>
    <scope>IDENTIFICATION</scope>
    <source>
        <strain evidence="2">J_2021</strain>
        <tissue evidence="2">Erythrocytes</tissue>
    </source>
</reference>
<dbReference type="RefSeq" id="XP_018086629.1">
    <property type="nucleotide sequence ID" value="XM_018231140.2"/>
</dbReference>
<protein>
    <submittedName>
        <fullName evidence="2">MAP3K12-binding inhibitory protein 1 isoform X1</fullName>
    </submittedName>
</protein>
<name>A0A1L8FAT7_XENLA</name>